<comment type="similarity">
    <text evidence="1">Belongs to the TPPP family.</text>
</comment>
<dbReference type="GO" id="GO:0032273">
    <property type="term" value="P:positive regulation of protein polymerization"/>
    <property type="evidence" value="ECO:0007669"/>
    <property type="project" value="TreeGrafter"/>
</dbReference>
<evidence type="ECO:0000313" key="3">
    <source>
        <dbReference type="EMBL" id="JAP57988.1"/>
    </source>
</evidence>
<organism evidence="3">
    <name type="scientific">Schistocephalus solidus</name>
    <name type="common">Tapeworm</name>
    <dbReference type="NCBI Taxonomy" id="70667"/>
    <lineage>
        <taxon>Eukaryota</taxon>
        <taxon>Metazoa</taxon>
        <taxon>Spiralia</taxon>
        <taxon>Lophotrochozoa</taxon>
        <taxon>Platyhelminthes</taxon>
        <taxon>Cestoda</taxon>
        <taxon>Eucestoda</taxon>
        <taxon>Diphyllobothriidea</taxon>
        <taxon>Diphyllobothriidae</taxon>
        <taxon>Schistocephalus</taxon>
    </lineage>
</organism>
<dbReference type="PANTHER" id="PTHR12932">
    <property type="entry name" value="P25 ALPHA-RELATED"/>
    <property type="match status" value="1"/>
</dbReference>
<feature type="compositionally biased region" description="Polar residues" evidence="2">
    <location>
        <begin position="119"/>
        <end position="139"/>
    </location>
</feature>
<accession>A0A0X3Q2G4</accession>
<dbReference type="PANTHER" id="PTHR12932:SF9">
    <property type="entry name" value="TUBULIN POLYMERIZATION-PROMOTING PROTEIN HOMOLOG"/>
    <property type="match status" value="1"/>
</dbReference>
<dbReference type="EMBL" id="GEEE01005237">
    <property type="protein sequence ID" value="JAP57988.1"/>
    <property type="molecule type" value="Transcribed_RNA"/>
</dbReference>
<gene>
    <name evidence="3" type="primary">TPPP3</name>
    <name evidence="3" type="ORF">TR156990</name>
</gene>
<dbReference type="GO" id="GO:0015631">
    <property type="term" value="F:tubulin binding"/>
    <property type="evidence" value="ECO:0007669"/>
    <property type="project" value="InterPro"/>
</dbReference>
<reference evidence="3" key="1">
    <citation type="submission" date="2016-01" db="EMBL/GenBank/DDBJ databases">
        <title>Reference transcriptome for the parasite Schistocephalus solidus: insights into the molecular evolution of parasitism.</title>
        <authorList>
            <person name="Hebert F.O."/>
            <person name="Grambauer S."/>
            <person name="Barber I."/>
            <person name="Landry C.R."/>
            <person name="Aubin-Horth N."/>
        </authorList>
    </citation>
    <scope>NUCLEOTIDE SEQUENCE</scope>
</reference>
<dbReference type="Gene3D" id="1.10.238.10">
    <property type="entry name" value="EF-hand"/>
    <property type="match status" value="1"/>
</dbReference>
<protein>
    <submittedName>
        <fullName evidence="3">Tubulin polymerization-promoting protein family member 3</fullName>
    </submittedName>
</protein>
<name>A0A0X3Q2G4_SCHSO</name>
<dbReference type="GO" id="GO:0001578">
    <property type="term" value="P:microtubule bundle formation"/>
    <property type="evidence" value="ECO:0007669"/>
    <property type="project" value="TreeGrafter"/>
</dbReference>
<evidence type="ECO:0000256" key="1">
    <source>
        <dbReference type="ARBA" id="ARBA00010994"/>
    </source>
</evidence>
<feature type="region of interest" description="Disordered" evidence="2">
    <location>
        <begin position="117"/>
        <end position="142"/>
    </location>
</feature>
<proteinExistence type="inferred from homology"/>
<dbReference type="InterPro" id="IPR008907">
    <property type="entry name" value="TPP/p25"/>
</dbReference>
<dbReference type="AlphaFoldDB" id="A0A0X3Q2G4"/>
<evidence type="ECO:0000256" key="2">
    <source>
        <dbReference type="SAM" id="MobiDB-lite"/>
    </source>
</evidence>
<dbReference type="InterPro" id="IPR011992">
    <property type="entry name" value="EF-hand-dom_pair"/>
</dbReference>
<sequence length="186" mass="20588">GIFQRVRTFLLDTMADLKTSFLAFCDAVKKGSTTCTDKTLKRICTDCKLYSKGLDANSVDIEFRKQIGNAKKEVDFDGFCNFIEGHFAAAYMKANKMTHDEAVNDIKLKIAQGSPVGHATTSVSRDSATTRLTDHTGYTGTHKERFDLETGKGKGIAGREEQLDEKAKEGYVNAYKGMGTYDKTKK</sequence>
<dbReference type="SUPFAM" id="SSF47473">
    <property type="entry name" value="EF-hand"/>
    <property type="match status" value="1"/>
</dbReference>
<dbReference type="Pfam" id="PF05517">
    <property type="entry name" value="p25-alpha"/>
    <property type="match status" value="1"/>
</dbReference>
<feature type="non-terminal residue" evidence="3">
    <location>
        <position position="1"/>
    </location>
</feature>
<dbReference type="GO" id="GO:0046785">
    <property type="term" value="P:microtubule polymerization"/>
    <property type="evidence" value="ECO:0007669"/>
    <property type="project" value="InterPro"/>
</dbReference>
<dbReference type="GO" id="GO:0005874">
    <property type="term" value="C:microtubule"/>
    <property type="evidence" value="ECO:0007669"/>
    <property type="project" value="TreeGrafter"/>
</dbReference>